<accession>A0A841Q989</accession>
<reference evidence="1 2" key="1">
    <citation type="submission" date="2020-08" db="EMBL/GenBank/DDBJ databases">
        <title>Genomic Encyclopedia of Type Strains, Phase IV (KMG-IV): sequencing the most valuable type-strain genomes for metagenomic binning, comparative biology and taxonomic classification.</title>
        <authorList>
            <person name="Goeker M."/>
        </authorList>
    </citation>
    <scope>NUCLEOTIDE SEQUENCE [LARGE SCALE GENOMIC DNA]</scope>
    <source>
        <strain evidence="1 2">DSM 19612</strain>
    </source>
</reference>
<dbReference type="RefSeq" id="WP_174497712.1">
    <property type="nucleotide sequence ID" value="NZ_CADDWK010000018.1"/>
</dbReference>
<dbReference type="EMBL" id="JACHGH010000017">
    <property type="protein sequence ID" value="MBB6455239.1"/>
    <property type="molecule type" value="Genomic_DNA"/>
</dbReference>
<gene>
    <name evidence="1" type="ORF">HNQ94_003736</name>
</gene>
<dbReference type="Proteomes" id="UP000581688">
    <property type="component" value="Unassembled WGS sequence"/>
</dbReference>
<evidence type="ECO:0000313" key="2">
    <source>
        <dbReference type="Proteomes" id="UP000581688"/>
    </source>
</evidence>
<proteinExistence type="predicted"/>
<keyword evidence="2" id="KW-1185">Reference proteome</keyword>
<organism evidence="1 2">
    <name type="scientific">Salirhabdus euzebyi</name>
    <dbReference type="NCBI Taxonomy" id="394506"/>
    <lineage>
        <taxon>Bacteria</taxon>
        <taxon>Bacillati</taxon>
        <taxon>Bacillota</taxon>
        <taxon>Bacilli</taxon>
        <taxon>Bacillales</taxon>
        <taxon>Bacillaceae</taxon>
        <taxon>Salirhabdus</taxon>
    </lineage>
</organism>
<sequence>MPAESEVYCRSGLIAVASNRNACFSYVAVSIDCAQLITILSNPTTVKNPIMKT</sequence>
<protein>
    <submittedName>
        <fullName evidence="1">Uncharacterized protein</fullName>
    </submittedName>
</protein>
<name>A0A841Q989_9BACI</name>
<evidence type="ECO:0000313" key="1">
    <source>
        <dbReference type="EMBL" id="MBB6455239.1"/>
    </source>
</evidence>
<dbReference type="AlphaFoldDB" id="A0A841Q989"/>
<comment type="caution">
    <text evidence="1">The sequence shown here is derived from an EMBL/GenBank/DDBJ whole genome shotgun (WGS) entry which is preliminary data.</text>
</comment>